<proteinExistence type="predicted"/>
<accession>A0A6A5X979</accession>
<evidence type="ECO:0000313" key="2">
    <source>
        <dbReference type="EMBL" id="KAF2009493.1"/>
    </source>
</evidence>
<protein>
    <submittedName>
        <fullName evidence="2">Uncharacterized protein</fullName>
    </submittedName>
</protein>
<keyword evidence="3" id="KW-1185">Reference proteome</keyword>
<evidence type="ECO:0000256" key="1">
    <source>
        <dbReference type="SAM" id="MobiDB-lite"/>
    </source>
</evidence>
<feature type="compositionally biased region" description="Basic and acidic residues" evidence="1">
    <location>
        <begin position="1"/>
        <end position="12"/>
    </location>
</feature>
<feature type="region of interest" description="Disordered" evidence="1">
    <location>
        <begin position="56"/>
        <end position="136"/>
    </location>
</feature>
<gene>
    <name evidence="2" type="ORF">BU24DRAFT_428385</name>
</gene>
<dbReference type="RefSeq" id="XP_033377832.1">
    <property type="nucleotide sequence ID" value="XM_033529469.1"/>
</dbReference>
<dbReference type="OrthoDB" id="3797485at2759"/>
<organism evidence="2 3">
    <name type="scientific">Aaosphaeria arxii CBS 175.79</name>
    <dbReference type="NCBI Taxonomy" id="1450172"/>
    <lineage>
        <taxon>Eukaryota</taxon>
        <taxon>Fungi</taxon>
        <taxon>Dikarya</taxon>
        <taxon>Ascomycota</taxon>
        <taxon>Pezizomycotina</taxon>
        <taxon>Dothideomycetes</taxon>
        <taxon>Pleosporomycetidae</taxon>
        <taxon>Pleosporales</taxon>
        <taxon>Pleosporales incertae sedis</taxon>
        <taxon>Aaosphaeria</taxon>
    </lineage>
</organism>
<name>A0A6A5X979_9PLEO</name>
<feature type="region of interest" description="Disordered" evidence="1">
    <location>
        <begin position="1"/>
        <end position="44"/>
    </location>
</feature>
<feature type="compositionally biased region" description="Basic and acidic residues" evidence="1">
    <location>
        <begin position="122"/>
        <end position="136"/>
    </location>
</feature>
<dbReference type="EMBL" id="ML978078">
    <property type="protein sequence ID" value="KAF2009493.1"/>
    <property type="molecule type" value="Genomic_DNA"/>
</dbReference>
<evidence type="ECO:0000313" key="3">
    <source>
        <dbReference type="Proteomes" id="UP000799778"/>
    </source>
</evidence>
<dbReference type="AlphaFoldDB" id="A0A6A5X979"/>
<reference evidence="2" key="1">
    <citation type="journal article" date="2020" name="Stud. Mycol.">
        <title>101 Dothideomycetes genomes: a test case for predicting lifestyles and emergence of pathogens.</title>
        <authorList>
            <person name="Haridas S."/>
            <person name="Albert R."/>
            <person name="Binder M."/>
            <person name="Bloem J."/>
            <person name="Labutti K."/>
            <person name="Salamov A."/>
            <person name="Andreopoulos B."/>
            <person name="Baker S."/>
            <person name="Barry K."/>
            <person name="Bills G."/>
            <person name="Bluhm B."/>
            <person name="Cannon C."/>
            <person name="Castanera R."/>
            <person name="Culley D."/>
            <person name="Daum C."/>
            <person name="Ezra D."/>
            <person name="Gonzalez J."/>
            <person name="Henrissat B."/>
            <person name="Kuo A."/>
            <person name="Liang C."/>
            <person name="Lipzen A."/>
            <person name="Lutzoni F."/>
            <person name="Magnuson J."/>
            <person name="Mondo S."/>
            <person name="Nolan M."/>
            <person name="Ohm R."/>
            <person name="Pangilinan J."/>
            <person name="Park H.-J."/>
            <person name="Ramirez L."/>
            <person name="Alfaro M."/>
            <person name="Sun H."/>
            <person name="Tritt A."/>
            <person name="Yoshinaga Y."/>
            <person name="Zwiers L.-H."/>
            <person name="Turgeon B."/>
            <person name="Goodwin S."/>
            <person name="Spatafora J."/>
            <person name="Crous P."/>
            <person name="Grigoriev I."/>
        </authorList>
    </citation>
    <scope>NUCLEOTIDE SEQUENCE</scope>
    <source>
        <strain evidence="2">CBS 175.79</strain>
    </source>
</reference>
<dbReference type="GeneID" id="54286866"/>
<sequence>MSRQLSKKEAREQQVAAAGQEQNQYARDVETREQNASASGSAGLNLNLFGALSGALSSKSKKTTHHNPDGSSTSVEDRHDKAAANGIAAGRGTAFAKADANQGAKHTKSREIGQGQSQAKMVEGRKEVDHLGIEDA</sequence>
<dbReference type="Proteomes" id="UP000799778">
    <property type="component" value="Unassembled WGS sequence"/>
</dbReference>